<organism evidence="1 2">
    <name type="scientific">Pipistrellus kuhlii</name>
    <name type="common">Kuhl's pipistrelle</name>
    <dbReference type="NCBI Taxonomy" id="59472"/>
    <lineage>
        <taxon>Eukaryota</taxon>
        <taxon>Metazoa</taxon>
        <taxon>Chordata</taxon>
        <taxon>Craniata</taxon>
        <taxon>Vertebrata</taxon>
        <taxon>Euteleostomi</taxon>
        <taxon>Mammalia</taxon>
        <taxon>Eutheria</taxon>
        <taxon>Laurasiatheria</taxon>
        <taxon>Chiroptera</taxon>
        <taxon>Yangochiroptera</taxon>
        <taxon>Vespertilionidae</taxon>
        <taxon>Pipistrellus</taxon>
    </lineage>
</organism>
<dbReference type="PANTHER" id="PTHR11505">
    <property type="entry name" value="L1 TRANSPOSABLE ELEMENT-RELATED"/>
    <property type="match status" value="1"/>
</dbReference>
<dbReference type="AlphaFoldDB" id="A0A7J7ZL36"/>
<gene>
    <name evidence="1" type="ORF">mPipKuh1_009639</name>
</gene>
<dbReference type="Proteomes" id="UP000558488">
    <property type="component" value="Unassembled WGS sequence"/>
</dbReference>
<accession>A0A7J7ZL36</accession>
<proteinExistence type="predicted"/>
<sequence length="137" mass="16371">MKDTFTKIKNHLSGINSRVHEAENQSSDLEYKKAKCAQSEQEKNYQKNKDTARSLWDNFKCTNICIMRVLEGQEREQKIMTEHFPNLVNEIDIQIQEVQCPKQEEHKELQIPTIYRDYTYKDTSQLKCQWLNTKRKS</sequence>
<dbReference type="EMBL" id="JACAGB010000003">
    <property type="protein sequence ID" value="KAF6374420.1"/>
    <property type="molecule type" value="Genomic_DNA"/>
</dbReference>
<protein>
    <submittedName>
        <fullName evidence="1">Uncharacterized protein</fullName>
    </submittedName>
</protein>
<keyword evidence="2" id="KW-1185">Reference proteome</keyword>
<reference evidence="1 2" key="1">
    <citation type="journal article" date="2020" name="Nature">
        <title>Six reference-quality genomes reveal evolution of bat adaptations.</title>
        <authorList>
            <person name="Jebb D."/>
            <person name="Huang Z."/>
            <person name="Pippel M."/>
            <person name="Hughes G.M."/>
            <person name="Lavrichenko K."/>
            <person name="Devanna P."/>
            <person name="Winkler S."/>
            <person name="Jermiin L.S."/>
            <person name="Skirmuntt E.C."/>
            <person name="Katzourakis A."/>
            <person name="Burkitt-Gray L."/>
            <person name="Ray D.A."/>
            <person name="Sullivan K.A.M."/>
            <person name="Roscito J.G."/>
            <person name="Kirilenko B.M."/>
            <person name="Davalos L.M."/>
            <person name="Corthals A.P."/>
            <person name="Power M.L."/>
            <person name="Jones G."/>
            <person name="Ransome R.D."/>
            <person name="Dechmann D.K.N."/>
            <person name="Locatelli A.G."/>
            <person name="Puechmaille S.J."/>
            <person name="Fedrigo O."/>
            <person name="Jarvis E.D."/>
            <person name="Hiller M."/>
            <person name="Vernes S.C."/>
            <person name="Myers E.W."/>
            <person name="Teeling E.C."/>
        </authorList>
    </citation>
    <scope>NUCLEOTIDE SEQUENCE [LARGE SCALE GENOMIC DNA]</scope>
    <source>
        <strain evidence="1">MPipKuh1</strain>
        <tissue evidence="1">Flight muscle</tissue>
    </source>
</reference>
<name>A0A7J7ZL36_PIPKU</name>
<evidence type="ECO:0000313" key="1">
    <source>
        <dbReference type="EMBL" id="KAF6374420.1"/>
    </source>
</evidence>
<comment type="caution">
    <text evidence="1">The sequence shown here is derived from an EMBL/GenBank/DDBJ whole genome shotgun (WGS) entry which is preliminary data.</text>
</comment>
<evidence type="ECO:0000313" key="2">
    <source>
        <dbReference type="Proteomes" id="UP000558488"/>
    </source>
</evidence>
<dbReference type="InterPro" id="IPR004244">
    <property type="entry name" value="Transposase_22"/>
</dbReference>